<keyword evidence="4 10" id="KW-0547">Nucleotide-binding</keyword>
<gene>
    <name evidence="15" type="ORF">L798_09633</name>
</gene>
<evidence type="ECO:0000256" key="8">
    <source>
        <dbReference type="ARBA" id="ARBA00047899"/>
    </source>
</evidence>
<feature type="region of interest" description="Disordered" evidence="11">
    <location>
        <begin position="703"/>
        <end position="864"/>
    </location>
</feature>
<dbReference type="GO" id="GO:0005524">
    <property type="term" value="F:ATP binding"/>
    <property type="evidence" value="ECO:0007669"/>
    <property type="project" value="UniProtKB-UniRule"/>
</dbReference>
<evidence type="ECO:0000259" key="14">
    <source>
        <dbReference type="PROSITE" id="PS50108"/>
    </source>
</evidence>
<dbReference type="SMART" id="SM00285">
    <property type="entry name" value="PBD"/>
    <property type="match status" value="1"/>
</dbReference>
<dbReference type="PROSITE" id="PS50108">
    <property type="entry name" value="CRIB"/>
    <property type="match status" value="1"/>
</dbReference>
<feature type="binding site" evidence="10">
    <location>
        <position position="151"/>
    </location>
    <ligand>
        <name>ATP</name>
        <dbReference type="ChEBI" id="CHEBI:30616"/>
    </ligand>
</feature>
<keyword evidence="6 10" id="KW-0067">ATP-binding</keyword>
<dbReference type="FunCoup" id="A0A067R0F6">
    <property type="interactions" value="2"/>
</dbReference>
<dbReference type="InParanoid" id="A0A067R0F6"/>
<dbReference type="PANTHER" id="PTHR24418">
    <property type="entry name" value="TYROSINE-PROTEIN KINASE"/>
    <property type="match status" value="1"/>
</dbReference>
<dbReference type="SMART" id="SM00219">
    <property type="entry name" value="TyrKc"/>
    <property type="match status" value="1"/>
</dbReference>
<evidence type="ECO:0000259" key="12">
    <source>
        <dbReference type="PROSITE" id="PS50002"/>
    </source>
</evidence>
<evidence type="ECO:0000313" key="16">
    <source>
        <dbReference type="Proteomes" id="UP000027135"/>
    </source>
</evidence>
<dbReference type="Pfam" id="PF00786">
    <property type="entry name" value="PBD"/>
    <property type="match status" value="1"/>
</dbReference>
<feature type="region of interest" description="Disordered" evidence="11">
    <location>
        <begin position="938"/>
        <end position="982"/>
    </location>
</feature>
<dbReference type="CDD" id="cd09539">
    <property type="entry name" value="SAM_TNK-like"/>
    <property type="match status" value="1"/>
</dbReference>
<name>A0A067R0F6_ZOONE</name>
<dbReference type="Proteomes" id="UP000027135">
    <property type="component" value="Unassembled WGS sequence"/>
</dbReference>
<dbReference type="GO" id="GO:0004715">
    <property type="term" value="F:non-membrane spanning protein tyrosine kinase activity"/>
    <property type="evidence" value="ECO:0007669"/>
    <property type="project" value="UniProtKB-EC"/>
</dbReference>
<dbReference type="Pfam" id="PF22931">
    <property type="entry name" value="SAM_TNK"/>
    <property type="match status" value="1"/>
</dbReference>
<dbReference type="InterPro" id="IPR020635">
    <property type="entry name" value="Tyr_kinase_cat_dom"/>
</dbReference>
<dbReference type="FunFam" id="1.10.510.10:FF:001118">
    <property type="entry name" value="Tyrosine-protein kinase PR2"/>
    <property type="match status" value="1"/>
</dbReference>
<dbReference type="STRING" id="136037.A0A067R0F6"/>
<feature type="domain" description="Protein kinase" evidence="13">
    <location>
        <begin position="120"/>
        <end position="385"/>
    </location>
</feature>
<dbReference type="eggNOG" id="KOG0199">
    <property type="taxonomic scope" value="Eukaryota"/>
</dbReference>
<dbReference type="InterPro" id="IPR001452">
    <property type="entry name" value="SH3_domain"/>
</dbReference>
<protein>
    <recommendedName>
        <fullName evidence="1">non-specific protein-tyrosine kinase</fullName>
        <ecNumber evidence="1">2.7.10.2</ecNumber>
    </recommendedName>
</protein>
<feature type="compositionally biased region" description="Low complexity" evidence="11">
    <location>
        <begin position="819"/>
        <end position="831"/>
    </location>
</feature>
<dbReference type="AlphaFoldDB" id="A0A067R0F6"/>
<evidence type="ECO:0000256" key="10">
    <source>
        <dbReference type="PROSITE-ProRule" id="PRU10141"/>
    </source>
</evidence>
<dbReference type="GO" id="GO:0002009">
    <property type="term" value="P:morphogenesis of an epithelium"/>
    <property type="evidence" value="ECO:0007669"/>
    <property type="project" value="UniProtKB-ARBA"/>
</dbReference>
<evidence type="ECO:0000256" key="5">
    <source>
        <dbReference type="ARBA" id="ARBA00022777"/>
    </source>
</evidence>
<evidence type="ECO:0000256" key="1">
    <source>
        <dbReference type="ARBA" id="ARBA00011903"/>
    </source>
</evidence>
<proteinExistence type="predicted"/>
<feature type="compositionally biased region" description="Pro residues" evidence="11">
    <location>
        <begin position="637"/>
        <end position="652"/>
    </location>
</feature>
<feature type="compositionally biased region" description="Basic and acidic residues" evidence="11">
    <location>
        <begin position="739"/>
        <end position="753"/>
    </location>
</feature>
<dbReference type="EMBL" id="KK852804">
    <property type="protein sequence ID" value="KDR16216.1"/>
    <property type="molecule type" value="Genomic_DNA"/>
</dbReference>
<dbReference type="PROSITE" id="PS00107">
    <property type="entry name" value="PROTEIN_KINASE_ATP"/>
    <property type="match status" value="1"/>
</dbReference>
<feature type="compositionally biased region" description="Polar residues" evidence="11">
    <location>
        <begin position="787"/>
        <end position="796"/>
    </location>
</feature>
<dbReference type="InterPro" id="IPR000095">
    <property type="entry name" value="CRIB_dom"/>
</dbReference>
<keyword evidence="5 15" id="KW-0418">Kinase</keyword>
<dbReference type="InterPro" id="IPR008266">
    <property type="entry name" value="Tyr_kinase_AS"/>
</dbReference>
<dbReference type="Pfam" id="PF07714">
    <property type="entry name" value="PK_Tyr_Ser-Thr"/>
    <property type="match status" value="1"/>
</dbReference>
<dbReference type="Gene3D" id="1.10.510.10">
    <property type="entry name" value="Transferase(Phosphotransferase) domain 1"/>
    <property type="match status" value="1"/>
</dbReference>
<dbReference type="FunFam" id="3.30.200.20:FF:000780">
    <property type="entry name" value="Tyrosine-protein kinase PR2"/>
    <property type="match status" value="1"/>
</dbReference>
<dbReference type="PROSITE" id="PS50002">
    <property type="entry name" value="SH3"/>
    <property type="match status" value="1"/>
</dbReference>
<dbReference type="SUPFAM" id="SSF56112">
    <property type="entry name" value="Protein kinase-like (PK-like)"/>
    <property type="match status" value="1"/>
</dbReference>
<dbReference type="InterPro" id="IPR050198">
    <property type="entry name" value="Non-receptor_tyrosine_kinases"/>
</dbReference>
<feature type="compositionally biased region" description="Pro residues" evidence="11">
    <location>
        <begin position="849"/>
        <end position="863"/>
    </location>
</feature>
<feature type="region of interest" description="Disordered" evidence="11">
    <location>
        <begin position="634"/>
        <end position="655"/>
    </location>
</feature>
<dbReference type="InterPro" id="IPR000719">
    <property type="entry name" value="Prot_kinase_dom"/>
</dbReference>
<dbReference type="PROSITE" id="PS50011">
    <property type="entry name" value="PROTEIN_KINASE_DOM"/>
    <property type="match status" value="1"/>
</dbReference>
<keyword evidence="3" id="KW-0808">Transferase</keyword>
<evidence type="ECO:0000313" key="15">
    <source>
        <dbReference type="EMBL" id="KDR16216.1"/>
    </source>
</evidence>
<dbReference type="InterPro" id="IPR055175">
    <property type="entry name" value="ACK/TNK-like_SAM"/>
</dbReference>
<evidence type="ECO:0000256" key="9">
    <source>
        <dbReference type="PROSITE-ProRule" id="PRU00192"/>
    </source>
</evidence>
<dbReference type="GO" id="GO:0004674">
    <property type="term" value="F:protein serine/threonine kinase activity"/>
    <property type="evidence" value="ECO:0007669"/>
    <property type="project" value="UniProtKB-EC"/>
</dbReference>
<comment type="catalytic activity">
    <reaction evidence="8">
        <text>L-threonyl-[protein] + ATP = O-phospho-L-threonyl-[protein] + ADP + H(+)</text>
        <dbReference type="Rhea" id="RHEA:46608"/>
        <dbReference type="Rhea" id="RHEA-COMP:11060"/>
        <dbReference type="Rhea" id="RHEA-COMP:11605"/>
        <dbReference type="ChEBI" id="CHEBI:15378"/>
        <dbReference type="ChEBI" id="CHEBI:30013"/>
        <dbReference type="ChEBI" id="CHEBI:30616"/>
        <dbReference type="ChEBI" id="CHEBI:61977"/>
        <dbReference type="ChEBI" id="CHEBI:456216"/>
        <dbReference type="EC" id="2.7.11.1"/>
    </reaction>
</comment>
<evidence type="ECO:0000256" key="3">
    <source>
        <dbReference type="ARBA" id="ARBA00022679"/>
    </source>
</evidence>
<feature type="domain" description="CRIB" evidence="14">
    <location>
        <begin position="484"/>
        <end position="498"/>
    </location>
</feature>
<dbReference type="Gene3D" id="3.30.200.20">
    <property type="entry name" value="Phosphorylase Kinase, domain 1"/>
    <property type="match status" value="1"/>
</dbReference>
<dbReference type="InterPro" id="IPR001245">
    <property type="entry name" value="Ser-Thr/Tyr_kinase_cat_dom"/>
</dbReference>
<keyword evidence="7" id="KW-0829">Tyrosine-protein kinase</keyword>
<keyword evidence="16" id="KW-1185">Reference proteome</keyword>
<accession>A0A067R0F6</accession>
<dbReference type="InterPro" id="IPR049587">
    <property type="entry name" value="TNK-like_SAM"/>
</dbReference>
<evidence type="ECO:0000256" key="7">
    <source>
        <dbReference type="ARBA" id="ARBA00023137"/>
    </source>
</evidence>
<evidence type="ECO:0000256" key="11">
    <source>
        <dbReference type="SAM" id="MobiDB-lite"/>
    </source>
</evidence>
<dbReference type="InterPro" id="IPR017441">
    <property type="entry name" value="Protein_kinase_ATP_BS"/>
</dbReference>
<organism evidence="15 16">
    <name type="scientific">Zootermopsis nevadensis</name>
    <name type="common">Dampwood termite</name>
    <dbReference type="NCBI Taxonomy" id="136037"/>
    <lineage>
        <taxon>Eukaryota</taxon>
        <taxon>Metazoa</taxon>
        <taxon>Ecdysozoa</taxon>
        <taxon>Arthropoda</taxon>
        <taxon>Hexapoda</taxon>
        <taxon>Insecta</taxon>
        <taxon>Pterygota</taxon>
        <taxon>Neoptera</taxon>
        <taxon>Polyneoptera</taxon>
        <taxon>Dictyoptera</taxon>
        <taxon>Blattodea</taxon>
        <taxon>Blattoidea</taxon>
        <taxon>Termitoidae</taxon>
        <taxon>Termopsidae</taxon>
        <taxon>Zootermopsis</taxon>
    </lineage>
</organism>
<dbReference type="PRINTS" id="PR00109">
    <property type="entry name" value="TYRKINASE"/>
</dbReference>
<keyword evidence="2 9" id="KW-0728">SH3 domain</keyword>
<evidence type="ECO:0000259" key="13">
    <source>
        <dbReference type="PROSITE" id="PS50011"/>
    </source>
</evidence>
<dbReference type="EC" id="2.7.10.2" evidence="1"/>
<dbReference type="PROSITE" id="PS00109">
    <property type="entry name" value="PROTEIN_KINASE_TYR"/>
    <property type="match status" value="1"/>
</dbReference>
<dbReference type="CDD" id="cd05040">
    <property type="entry name" value="PTKc_Ack_like"/>
    <property type="match status" value="1"/>
</dbReference>
<evidence type="ECO:0000256" key="6">
    <source>
        <dbReference type="ARBA" id="ARBA00022840"/>
    </source>
</evidence>
<dbReference type="InterPro" id="IPR011009">
    <property type="entry name" value="Kinase-like_dom_sf"/>
</dbReference>
<evidence type="ECO:0000256" key="2">
    <source>
        <dbReference type="ARBA" id="ARBA00022443"/>
    </source>
</evidence>
<dbReference type="CDD" id="cd00174">
    <property type="entry name" value="SH3"/>
    <property type="match status" value="1"/>
</dbReference>
<sequence length="1191" mass="131505">MLQANMSAVRGPGLYEFLIEAELQQYYAGIKNDLKVQNVPQLKYVTEDDLHTIGMSKPEMRRLKKYFQKHFPQNYLSKFKKMILLRKEEQVAALPTLPDELMDKPPIKVPNKHIIPAEAIIVNKELGTGEFGVVQQGVWTNDGERIQVAIKCLSRERMQNNPIEFLKEAAIMHAIDHEHIVRLYGVVLDTNALMLVTELAPLRSLLECLKEPSLRTSFPILSLCDFAIQICDGMLYLEVKRLIHRDLAARNILVFSKNKVKISDFGLSRALGVGKDYYQTNFNVNLKLPIAWCAPECISYLRFTSASDVWAYGVTLWEMFSYGFQPWAALTGHQILEAIDEPNFQRLEQPECCPKEYFTLMLKCWQHDPNKRPRFADLINILPECKPEQVQAVQEYGDDPLKVKQREQLVYRVGDVITVLDKGPFQNVNSLWKGVLNNGKTGLFNPAYTVAYLGSNLPSNKTEFIRGDGKNAYSSRRRLRPDMISSPQGDFKHTSHVGLDGAYFGDISFLGGKYHHLPRQVVTPYKPQDDSEHLALGKSVSDASSDRAPLLMGTEPTKLPLPVAAAWSDTASETSLSQTATGGSSRVGGPKFLLDHEYHEISDEEGTAESPRFEKSFDFGPSLLDEMDAVFRSFGEPPFPPPPSPGLPPSPASPLDETINVRNELREMAEKVTGKKKQATVKPISAVDERTLEGAIAMANELAARSRNNLDNGTPPESPHTPGTPGKRKFSFRFPTAGTDKHPSPRAERKTFSEEAASIPDIQSSLSAEAKEVYSSLVEQPLPSPSIHPNSPSLDTNPLRMLRSGAFPVVRPRVRGNKHNNGNQPQQQHQPSDPLPSATTSSRNLPRLRVPPPPLTAPPPIPTEAPCSFISAPMPLSKNLSTKVVNSDPKDCSAIEEVSDTNGGHHLSTIGTSKNHQNIHESSVSSEVSEDIGVTGVDNAGEEEGEIMEGNPIPLPPRDRSRPLPPTKPRHQRKHPLIIPGGGITRTLAKMTDTETGVTAIEEVTQQYLGLQTEPKIMLEASEEDTSDKAKSPPRTSSLDDSFEQHIACELAALDDIPVDAGCSTGSEMVRHSDHVSCEDLLEFACDTPNARRTQGKARGVDSDEVRIMGKVLGSEVSAECCVAALNVSNWNIHQAIKVARLHDLLQATADNVDVNIDFIACNEALEACNWDVAQAASWVLAQEQGDTTQV</sequence>
<evidence type="ECO:0000256" key="4">
    <source>
        <dbReference type="ARBA" id="ARBA00022741"/>
    </source>
</evidence>
<dbReference type="OMA" id="PECKPEQ"/>
<dbReference type="SMART" id="SM00220">
    <property type="entry name" value="S_TKc"/>
    <property type="match status" value="1"/>
</dbReference>
<reference evidence="15 16" key="1">
    <citation type="journal article" date="2014" name="Nat. Commun.">
        <title>Molecular traces of alternative social organization in a termite genome.</title>
        <authorList>
            <person name="Terrapon N."/>
            <person name="Li C."/>
            <person name="Robertson H.M."/>
            <person name="Ji L."/>
            <person name="Meng X."/>
            <person name="Booth W."/>
            <person name="Chen Z."/>
            <person name="Childers C.P."/>
            <person name="Glastad K.M."/>
            <person name="Gokhale K."/>
            <person name="Gowin J."/>
            <person name="Gronenberg W."/>
            <person name="Hermansen R.A."/>
            <person name="Hu H."/>
            <person name="Hunt B.G."/>
            <person name="Huylmans A.K."/>
            <person name="Khalil S.M."/>
            <person name="Mitchell R.D."/>
            <person name="Munoz-Torres M.C."/>
            <person name="Mustard J.A."/>
            <person name="Pan H."/>
            <person name="Reese J.T."/>
            <person name="Scharf M.E."/>
            <person name="Sun F."/>
            <person name="Vogel H."/>
            <person name="Xiao J."/>
            <person name="Yang W."/>
            <person name="Yang Z."/>
            <person name="Yang Z."/>
            <person name="Zhou J."/>
            <person name="Zhu J."/>
            <person name="Brent C.S."/>
            <person name="Elsik C.G."/>
            <person name="Goodisman M.A."/>
            <person name="Liberles D.A."/>
            <person name="Roe R.M."/>
            <person name="Vargo E.L."/>
            <person name="Vilcinskas A."/>
            <person name="Wang J."/>
            <person name="Bornberg-Bauer E."/>
            <person name="Korb J."/>
            <person name="Zhang G."/>
            <person name="Liebig J."/>
        </authorList>
    </citation>
    <scope>NUCLEOTIDE SEQUENCE [LARGE SCALE GENOMIC DNA]</scope>
    <source>
        <tissue evidence="15">Whole organism</tissue>
    </source>
</reference>
<feature type="domain" description="SH3" evidence="12">
    <location>
        <begin position="385"/>
        <end position="454"/>
    </location>
</feature>
<dbReference type="CDD" id="cd00132">
    <property type="entry name" value="CRIB"/>
    <property type="match status" value="1"/>
</dbReference>